<comment type="caution">
    <text evidence="2">The sequence shown here is derived from an EMBL/GenBank/DDBJ whole genome shotgun (WGS) entry which is preliminary data.</text>
</comment>
<keyword evidence="3" id="KW-1185">Reference proteome</keyword>
<dbReference type="EMBL" id="AVOT02004611">
    <property type="protein sequence ID" value="MBW0476833.1"/>
    <property type="molecule type" value="Genomic_DNA"/>
</dbReference>
<sequence>MPFQHSPPAKNTRAQGNQAVLTSTARAFLDHTPSVQQLSKYLDRGPPMEGVEPSRRGGMKSRRSRSFSSLLSGYPGISQGPRRRLEEAEDGKMEKYVEEEVSEDTEVVV</sequence>
<feature type="compositionally biased region" description="Acidic residues" evidence="1">
    <location>
        <begin position="99"/>
        <end position="109"/>
    </location>
</feature>
<dbReference type="Proteomes" id="UP000765509">
    <property type="component" value="Unassembled WGS sequence"/>
</dbReference>
<protein>
    <submittedName>
        <fullName evidence="2">Uncharacterized protein</fullName>
    </submittedName>
</protein>
<accession>A0A9Q3C5C9</accession>
<evidence type="ECO:0000313" key="2">
    <source>
        <dbReference type="EMBL" id="MBW0476833.1"/>
    </source>
</evidence>
<evidence type="ECO:0000313" key="3">
    <source>
        <dbReference type="Proteomes" id="UP000765509"/>
    </source>
</evidence>
<proteinExistence type="predicted"/>
<organism evidence="2 3">
    <name type="scientific">Austropuccinia psidii MF-1</name>
    <dbReference type="NCBI Taxonomy" id="1389203"/>
    <lineage>
        <taxon>Eukaryota</taxon>
        <taxon>Fungi</taxon>
        <taxon>Dikarya</taxon>
        <taxon>Basidiomycota</taxon>
        <taxon>Pucciniomycotina</taxon>
        <taxon>Pucciniomycetes</taxon>
        <taxon>Pucciniales</taxon>
        <taxon>Sphaerophragmiaceae</taxon>
        <taxon>Austropuccinia</taxon>
    </lineage>
</organism>
<name>A0A9Q3C5C9_9BASI</name>
<feature type="region of interest" description="Disordered" evidence="1">
    <location>
        <begin position="32"/>
        <end position="109"/>
    </location>
</feature>
<evidence type="ECO:0000256" key="1">
    <source>
        <dbReference type="SAM" id="MobiDB-lite"/>
    </source>
</evidence>
<reference evidence="2" key="1">
    <citation type="submission" date="2021-03" db="EMBL/GenBank/DDBJ databases">
        <title>Draft genome sequence of rust myrtle Austropuccinia psidii MF-1, a brazilian biotype.</title>
        <authorList>
            <person name="Quecine M.C."/>
            <person name="Pachon D.M.R."/>
            <person name="Bonatelli M.L."/>
            <person name="Correr F.H."/>
            <person name="Franceschini L.M."/>
            <person name="Leite T.F."/>
            <person name="Margarido G.R.A."/>
            <person name="Almeida C.A."/>
            <person name="Ferrarezi J.A."/>
            <person name="Labate C.A."/>
        </authorList>
    </citation>
    <scope>NUCLEOTIDE SEQUENCE</scope>
    <source>
        <strain evidence="2">MF-1</strain>
    </source>
</reference>
<feature type="compositionally biased region" description="Basic and acidic residues" evidence="1">
    <location>
        <begin position="83"/>
        <end position="98"/>
    </location>
</feature>
<dbReference type="AlphaFoldDB" id="A0A9Q3C5C9"/>
<gene>
    <name evidence="2" type="ORF">O181_016548</name>
</gene>